<evidence type="ECO:0008006" key="4">
    <source>
        <dbReference type="Google" id="ProtNLM"/>
    </source>
</evidence>
<keyword evidence="1" id="KW-0175">Coiled coil</keyword>
<gene>
    <name evidence="2" type="ORF">M9Y10_006683</name>
</gene>
<comment type="caution">
    <text evidence="2">The sequence shown here is derived from an EMBL/GenBank/DDBJ whole genome shotgun (WGS) entry which is preliminary data.</text>
</comment>
<protein>
    <recommendedName>
        <fullName evidence="4">Leucine Rich Repeat family protein</fullName>
    </recommendedName>
</protein>
<keyword evidence="3" id="KW-1185">Reference proteome</keyword>
<proteinExistence type="predicted"/>
<dbReference type="SUPFAM" id="SSF52058">
    <property type="entry name" value="L domain-like"/>
    <property type="match status" value="1"/>
</dbReference>
<evidence type="ECO:0000313" key="3">
    <source>
        <dbReference type="Proteomes" id="UP001470230"/>
    </source>
</evidence>
<dbReference type="EMBL" id="JAPFFF010000012">
    <property type="protein sequence ID" value="KAK8876470.1"/>
    <property type="molecule type" value="Genomic_DNA"/>
</dbReference>
<evidence type="ECO:0000256" key="1">
    <source>
        <dbReference type="SAM" id="Coils"/>
    </source>
</evidence>
<accession>A0ABR2JET7</accession>
<dbReference type="Proteomes" id="UP001470230">
    <property type="component" value="Unassembled WGS sequence"/>
</dbReference>
<feature type="coiled-coil region" evidence="1">
    <location>
        <begin position="64"/>
        <end position="147"/>
    </location>
</feature>
<organism evidence="2 3">
    <name type="scientific">Tritrichomonas musculus</name>
    <dbReference type="NCBI Taxonomy" id="1915356"/>
    <lineage>
        <taxon>Eukaryota</taxon>
        <taxon>Metamonada</taxon>
        <taxon>Parabasalia</taxon>
        <taxon>Tritrichomonadida</taxon>
        <taxon>Tritrichomonadidae</taxon>
        <taxon>Tritrichomonas</taxon>
    </lineage>
</organism>
<sequence>MNNRPTFETIYRSLAFNKKDIMNDEDDFNYYLENVNKRKVFEYIQKIDDHSNEDLYVPFLISSLKESEASKQEMKKQISSLKSNKEKVSIEKVQLKKSNEEIQSNNNQLATEITQLKRANETAQKEIDRLRIKNKENEQEITNLKTIISDSKSSIKTPIYSEKLRPTSKSQGNFTYVNQPLKDVKTIELHSDNKGLFQYVSISLFNQLSGPIQSKIFQDFFRENKDEAHATELLYEKKNKLGVNSDFVRNTLIHFHDVILEFEYSEPSEHSESLFESLLKLKDNLVDQINIQLSIYFREIAEVKASIKEHTNLVKIGTSPTNERYFSNFQDFENLFEVSFVNSLVDIWKGVFTDCKSLKKITFPESLQAIPNEALKGCLNLSDVFMSDSIKEIGSRAICDCSSLQKVEIPKS</sequence>
<name>A0ABR2JET7_9EUKA</name>
<evidence type="ECO:0000313" key="2">
    <source>
        <dbReference type="EMBL" id="KAK8876470.1"/>
    </source>
</evidence>
<reference evidence="2 3" key="1">
    <citation type="submission" date="2024-04" db="EMBL/GenBank/DDBJ databases">
        <title>Tritrichomonas musculus Genome.</title>
        <authorList>
            <person name="Alves-Ferreira E."/>
            <person name="Grigg M."/>
            <person name="Lorenzi H."/>
            <person name="Galac M."/>
        </authorList>
    </citation>
    <scope>NUCLEOTIDE SEQUENCE [LARGE SCALE GENOMIC DNA]</scope>
    <source>
        <strain evidence="2 3">EAF2021</strain>
    </source>
</reference>
<dbReference type="Gene3D" id="3.80.10.10">
    <property type="entry name" value="Ribonuclease Inhibitor"/>
    <property type="match status" value="1"/>
</dbReference>
<dbReference type="InterPro" id="IPR032675">
    <property type="entry name" value="LRR_dom_sf"/>
</dbReference>
<dbReference type="InterPro" id="IPR026906">
    <property type="entry name" value="LRR_5"/>
</dbReference>
<dbReference type="Pfam" id="PF13306">
    <property type="entry name" value="LRR_5"/>
    <property type="match status" value="1"/>
</dbReference>